<dbReference type="InterPro" id="IPR046700">
    <property type="entry name" value="DUF6570"/>
</dbReference>
<organism evidence="3 4">
    <name type="scientific">Phytophthora megakarya</name>
    <dbReference type="NCBI Taxonomy" id="4795"/>
    <lineage>
        <taxon>Eukaryota</taxon>
        <taxon>Sar</taxon>
        <taxon>Stramenopiles</taxon>
        <taxon>Oomycota</taxon>
        <taxon>Peronosporomycetes</taxon>
        <taxon>Peronosporales</taxon>
        <taxon>Peronosporaceae</taxon>
        <taxon>Phytophthora</taxon>
    </lineage>
</organism>
<dbReference type="EMBL" id="NBNE01009528">
    <property type="protein sequence ID" value="OWY98326.1"/>
    <property type="molecule type" value="Genomic_DNA"/>
</dbReference>
<evidence type="ECO:0000256" key="1">
    <source>
        <dbReference type="SAM" id="MobiDB-lite"/>
    </source>
</evidence>
<feature type="compositionally biased region" description="Basic and acidic residues" evidence="1">
    <location>
        <begin position="37"/>
        <end position="47"/>
    </location>
</feature>
<proteinExistence type="predicted"/>
<gene>
    <name evidence="3" type="ORF">PHMEG_00030934</name>
</gene>
<dbReference type="OrthoDB" id="129443at2759"/>
<feature type="domain" description="DUF6570" evidence="2">
    <location>
        <begin position="168"/>
        <end position="299"/>
    </location>
</feature>
<protein>
    <recommendedName>
        <fullName evidence="2">DUF6570 domain-containing protein</fullName>
    </recommendedName>
</protein>
<dbReference type="Proteomes" id="UP000198211">
    <property type="component" value="Unassembled WGS sequence"/>
</dbReference>
<sequence>MVGHHVDAADVLRRVTGERKVAQRLRRQRQFETQGRQADKDTHHHNTFDNELSADERAACLERLRKDLGAEGLDECVCVSCDRLVLRKHTRRVEDTDLSYLQKMKKLLSVDTTGIPEELVNMFCPPRHLTVLSGASVSPRGIQSYTGDDSSMHSWMSVCSECDKSIQRGKLSKFAIGNGFFVGCLSKDLLGLTIPERLMTQLAHITALTRVMRGGRHRCIRSHCIAFDCKPGPPVCLLPRMMNNVVSYRVLLVGEFTTQQAAQVRRMHRVRQQEVRDLFAFYMQHNHLYAGVKVDNSALSSEYTDDDIEGVFVEHVDDPECSLDNEMNREQESVHGESDAWHLNDPHDECRVIERRLGLVIDKAPVSPAVVPTEGKEREFEIRRSTQMANDVSKTLLARLRRSTQMANDVFKTLLARLFPHLFPFGRGHPGEDRKLHVSVEECIKHYVRGG</sequence>
<dbReference type="Pfam" id="PF20209">
    <property type="entry name" value="DUF6570"/>
    <property type="match status" value="1"/>
</dbReference>
<comment type="caution">
    <text evidence="3">The sequence shown here is derived from an EMBL/GenBank/DDBJ whole genome shotgun (WGS) entry which is preliminary data.</text>
</comment>
<dbReference type="AlphaFoldDB" id="A0A225V0H7"/>
<keyword evidence="4" id="KW-1185">Reference proteome</keyword>
<evidence type="ECO:0000259" key="2">
    <source>
        <dbReference type="Pfam" id="PF20209"/>
    </source>
</evidence>
<accession>A0A225V0H7</accession>
<evidence type="ECO:0000313" key="4">
    <source>
        <dbReference type="Proteomes" id="UP000198211"/>
    </source>
</evidence>
<name>A0A225V0H7_9STRA</name>
<reference evidence="4" key="1">
    <citation type="submission" date="2017-03" db="EMBL/GenBank/DDBJ databases">
        <title>Phytopthora megakarya and P. palmivora, two closely related causual agents of cacao black pod achieved similar genome size and gene model numbers by different mechanisms.</title>
        <authorList>
            <person name="Ali S."/>
            <person name="Shao J."/>
            <person name="Larry D.J."/>
            <person name="Kronmiller B."/>
            <person name="Shen D."/>
            <person name="Strem M.D."/>
            <person name="Melnick R.L."/>
            <person name="Guiltinan M.J."/>
            <person name="Tyler B.M."/>
            <person name="Meinhardt L.W."/>
            <person name="Bailey B.A."/>
        </authorList>
    </citation>
    <scope>NUCLEOTIDE SEQUENCE [LARGE SCALE GENOMIC DNA]</scope>
    <source>
        <strain evidence="4">zdho120</strain>
    </source>
</reference>
<feature type="region of interest" description="Disordered" evidence="1">
    <location>
        <begin position="23"/>
        <end position="47"/>
    </location>
</feature>
<evidence type="ECO:0000313" key="3">
    <source>
        <dbReference type="EMBL" id="OWY98326.1"/>
    </source>
</evidence>